<protein>
    <submittedName>
        <fullName evidence="2">Uncharacterized protein</fullName>
    </submittedName>
</protein>
<keyword evidence="1" id="KW-1133">Transmembrane helix</keyword>
<dbReference type="AlphaFoldDB" id="A0A8E2I944"/>
<organism evidence="2 3">
    <name type="scientific">Heyndrickxia oleronia</name>
    <dbReference type="NCBI Taxonomy" id="38875"/>
    <lineage>
        <taxon>Bacteria</taxon>
        <taxon>Bacillati</taxon>
        <taxon>Bacillota</taxon>
        <taxon>Bacilli</taxon>
        <taxon>Bacillales</taxon>
        <taxon>Bacillaceae</taxon>
        <taxon>Heyndrickxia</taxon>
    </lineage>
</organism>
<evidence type="ECO:0000313" key="2">
    <source>
        <dbReference type="EMBL" id="OOP69051.1"/>
    </source>
</evidence>
<dbReference type="InterPro" id="IPR048147">
    <property type="entry name" value="CBO0543-like"/>
</dbReference>
<dbReference type="Proteomes" id="UP000189761">
    <property type="component" value="Unassembled WGS sequence"/>
</dbReference>
<keyword evidence="3" id="KW-1185">Reference proteome</keyword>
<feature type="transmembrane region" description="Helical" evidence="1">
    <location>
        <begin position="92"/>
        <end position="111"/>
    </location>
</feature>
<accession>A0A8E2I944</accession>
<proteinExistence type="predicted"/>
<sequence>MVGLITAIIIFNFIAFKVAAKKLSTNRIVHIIAFTLVLQTIFDLYIEFKYHGYWYFTKGIEYSGLLAHLLVVPPVNVLFIKWYPHHAKWWKVFLYYLLWEIGTLGYEFLALLPEPWGYFHYGWWKFWYSCFMDPILLLILIGFYKFITKLEKKLKLGH</sequence>
<name>A0A8E2I944_9BACI</name>
<dbReference type="RefSeq" id="WP_078109817.1">
    <property type="nucleotide sequence ID" value="NZ_MTLA01000068.1"/>
</dbReference>
<feature type="transmembrane region" description="Helical" evidence="1">
    <location>
        <begin position="60"/>
        <end position="80"/>
    </location>
</feature>
<keyword evidence="1" id="KW-0812">Transmembrane</keyword>
<keyword evidence="1" id="KW-0472">Membrane</keyword>
<dbReference type="NCBIfam" id="NF041644">
    <property type="entry name" value="CBO0543_fam"/>
    <property type="match status" value="1"/>
</dbReference>
<evidence type="ECO:0000256" key="1">
    <source>
        <dbReference type="SAM" id="Phobius"/>
    </source>
</evidence>
<evidence type="ECO:0000313" key="3">
    <source>
        <dbReference type="Proteomes" id="UP000189761"/>
    </source>
</evidence>
<feature type="transmembrane region" description="Helical" evidence="1">
    <location>
        <begin position="28"/>
        <end position="48"/>
    </location>
</feature>
<comment type="caution">
    <text evidence="2">The sequence shown here is derived from an EMBL/GenBank/DDBJ whole genome shotgun (WGS) entry which is preliminary data.</text>
</comment>
<feature type="transmembrane region" description="Helical" evidence="1">
    <location>
        <begin position="126"/>
        <end position="147"/>
    </location>
</feature>
<dbReference type="EMBL" id="MTLA01000068">
    <property type="protein sequence ID" value="OOP69051.1"/>
    <property type="molecule type" value="Genomic_DNA"/>
</dbReference>
<reference evidence="2 3" key="1">
    <citation type="submission" date="2017-01" db="EMBL/GenBank/DDBJ databases">
        <title>Draft genome sequence of Bacillus oleronius.</title>
        <authorList>
            <person name="Allam M."/>
        </authorList>
    </citation>
    <scope>NUCLEOTIDE SEQUENCE [LARGE SCALE GENOMIC DNA]</scope>
    <source>
        <strain evidence="2 3">DSM 9356</strain>
    </source>
</reference>
<gene>
    <name evidence="2" type="ORF">BWZ43_06900</name>
</gene>